<dbReference type="AlphaFoldDB" id="A0A2P7AR26"/>
<proteinExistence type="predicted"/>
<dbReference type="InterPro" id="IPR018712">
    <property type="entry name" value="Tle1-like_cat"/>
</dbReference>
<dbReference type="PANTHER" id="PTHR33840:SF1">
    <property type="entry name" value="TLE1 PHOSPHOLIPASE DOMAIN-CONTAINING PROTEIN"/>
    <property type="match status" value="1"/>
</dbReference>
<protein>
    <recommendedName>
        <fullName evidence="1">T6SS Phospholipase effector Tle1-like catalytic domain-containing protein</fullName>
    </recommendedName>
</protein>
<dbReference type="Pfam" id="PF09994">
    <property type="entry name" value="T6SS_Tle1-like_cat"/>
    <property type="match status" value="1"/>
</dbReference>
<evidence type="ECO:0000259" key="1">
    <source>
        <dbReference type="Pfam" id="PF09994"/>
    </source>
</evidence>
<name>A0A2P7AR26_9HYPH</name>
<dbReference type="Proteomes" id="UP000241158">
    <property type="component" value="Unassembled WGS sequence"/>
</dbReference>
<keyword evidence="3" id="KW-1185">Reference proteome</keyword>
<reference evidence="3" key="1">
    <citation type="submission" date="2017-11" db="EMBL/GenBank/DDBJ databases">
        <authorList>
            <person name="Kuznetsova I."/>
            <person name="Sazanova A."/>
            <person name="Chirak E."/>
            <person name="Safronova V."/>
            <person name="Willems A."/>
        </authorList>
    </citation>
    <scope>NUCLEOTIDE SEQUENCE [LARGE SCALE GENOMIC DNA]</scope>
    <source>
        <strain evidence="3">PEPV15</strain>
    </source>
</reference>
<comment type="caution">
    <text evidence="2">The sequence shown here is derived from an EMBL/GenBank/DDBJ whole genome shotgun (WGS) entry which is preliminary data.</text>
</comment>
<gene>
    <name evidence="2" type="ORF">CU100_15125</name>
</gene>
<evidence type="ECO:0000313" key="3">
    <source>
        <dbReference type="Proteomes" id="UP000241158"/>
    </source>
</evidence>
<dbReference type="PANTHER" id="PTHR33840">
    <property type="match status" value="1"/>
</dbReference>
<sequence>MNFYDNRLSPRVKYAGHAVSIDEDRKTFQRVGRGTEGVANQPDESGVNWFEQYWFAGNHPAIGGSYPENEARLSDISLQWMLDAAASTGLKFDPRYTHLYPDPTGPQHDERQSWLLRCAGVRLTDIVPTATLHESVARRFEARAVLHHDVMKPYRPLSLREHENVRQWYV</sequence>
<organism evidence="2 3">
    <name type="scientific">Phyllobacterium endophyticum</name>
    <dbReference type="NCBI Taxonomy" id="1149773"/>
    <lineage>
        <taxon>Bacteria</taxon>
        <taxon>Pseudomonadati</taxon>
        <taxon>Pseudomonadota</taxon>
        <taxon>Alphaproteobacteria</taxon>
        <taxon>Hyphomicrobiales</taxon>
        <taxon>Phyllobacteriaceae</taxon>
        <taxon>Phyllobacterium</taxon>
    </lineage>
</organism>
<feature type="domain" description="T6SS Phospholipase effector Tle1-like catalytic" evidence="1">
    <location>
        <begin position="2"/>
        <end position="83"/>
    </location>
</feature>
<dbReference type="EMBL" id="PGGN01000003">
    <property type="protein sequence ID" value="PSH56685.1"/>
    <property type="molecule type" value="Genomic_DNA"/>
</dbReference>
<evidence type="ECO:0000313" key="2">
    <source>
        <dbReference type="EMBL" id="PSH56685.1"/>
    </source>
</evidence>
<accession>A0A2P7AR26</accession>